<proteinExistence type="predicted"/>
<protein>
    <submittedName>
        <fullName evidence="1">Uncharacterized protein</fullName>
    </submittedName>
</protein>
<name>A0A1F4SLR7_UNCSA</name>
<dbReference type="AlphaFoldDB" id="A0A1F4SLR7"/>
<evidence type="ECO:0000313" key="2">
    <source>
        <dbReference type="Proteomes" id="UP000178417"/>
    </source>
</evidence>
<evidence type="ECO:0000313" key="1">
    <source>
        <dbReference type="EMBL" id="OGC21398.1"/>
    </source>
</evidence>
<accession>A0A1F4SLR7</accession>
<reference evidence="1 2" key="1">
    <citation type="journal article" date="2016" name="Nat. Commun.">
        <title>Thousands of microbial genomes shed light on interconnected biogeochemical processes in an aquifer system.</title>
        <authorList>
            <person name="Anantharaman K."/>
            <person name="Brown C.T."/>
            <person name="Hug L.A."/>
            <person name="Sharon I."/>
            <person name="Castelle C.J."/>
            <person name="Probst A.J."/>
            <person name="Thomas B.C."/>
            <person name="Singh A."/>
            <person name="Wilkins M.J."/>
            <person name="Karaoz U."/>
            <person name="Brodie E.L."/>
            <person name="Williams K.H."/>
            <person name="Hubbard S.S."/>
            <person name="Banfield J.F."/>
        </authorList>
    </citation>
    <scope>NUCLEOTIDE SEQUENCE [LARGE SCALE GENOMIC DNA]</scope>
</reference>
<comment type="caution">
    <text evidence="1">The sequence shown here is derived from an EMBL/GenBank/DDBJ whole genome shotgun (WGS) entry which is preliminary data.</text>
</comment>
<organism evidence="1 2">
    <name type="scientific">candidate division WOR-1 bacterium RIFOXYB2_FULL_37_13</name>
    <dbReference type="NCBI Taxonomy" id="1802579"/>
    <lineage>
        <taxon>Bacteria</taxon>
        <taxon>Bacillati</taxon>
        <taxon>Saganbacteria</taxon>
    </lineage>
</organism>
<sequence length="195" mass="22347">MPKTLRGSHLETGIFYKGYQLRAADVVRGLNLEELEGVFARRNENEERFRALAPFNCVKDGYQFGLVSYRSVEAMGIIIDHNLKKHEKVGCLTANFDRDTLDSLEYIIVQLESRKKLYVEFPFAKLFFESNDGVVNDFLKMLWGGGIINFAIIGKDKKMACAKICQTRHRENSYHVQTTDFSLSIQLGIVVMRPI</sequence>
<dbReference type="EMBL" id="MEUB01000044">
    <property type="protein sequence ID" value="OGC21398.1"/>
    <property type="molecule type" value="Genomic_DNA"/>
</dbReference>
<gene>
    <name evidence="1" type="ORF">A2310_01365</name>
</gene>
<dbReference type="Proteomes" id="UP000178417">
    <property type="component" value="Unassembled WGS sequence"/>
</dbReference>